<dbReference type="Pfam" id="PF08905">
    <property type="entry name" value="DUF1850"/>
    <property type="match status" value="1"/>
</dbReference>
<dbReference type="Proteomes" id="UP000003806">
    <property type="component" value="Chromosome"/>
</dbReference>
<name>H0UJ40_9BACT</name>
<keyword evidence="1" id="KW-0472">Membrane</keyword>
<dbReference type="AlphaFoldDB" id="H0UJ40"/>
<sequence length="185" mass="20676">MALIEEGIRFAGSPLVFKGAEDVKKFYFAGLVCLAAAAVFFAFRPQLYLIVRDESGRVRYAAKVDEGQQFTVRFVHSVALRPVDEIYTVRPDGIQVTATDYDMTGAGLPAEPLPGQKFEISNGKFHITGFTTVLKTLTYRVARVVANHRFIMNGAEHRLSEWGNPGRPVTFSVIRTSPLFIWRGF</sequence>
<accession>H0UJ40</accession>
<gene>
    <name evidence="2" type="ORF">JonanDRAFT_1505</name>
</gene>
<evidence type="ECO:0008006" key="4">
    <source>
        <dbReference type="Google" id="ProtNLM"/>
    </source>
</evidence>
<dbReference type="EMBL" id="CM001376">
    <property type="protein sequence ID" value="EHM13867.1"/>
    <property type="molecule type" value="Genomic_DNA"/>
</dbReference>
<reference evidence="2 3" key="1">
    <citation type="submission" date="2011-11" db="EMBL/GenBank/DDBJ databases">
        <title>The Noncontiguous Finished genome of Jonquetella anthropi DSM 22815.</title>
        <authorList>
            <consortium name="US DOE Joint Genome Institute (JGI-PGF)"/>
            <person name="Lucas S."/>
            <person name="Copeland A."/>
            <person name="Lapidus A."/>
            <person name="Glavina del Rio T."/>
            <person name="Dalin E."/>
            <person name="Tice H."/>
            <person name="Bruce D."/>
            <person name="Goodwin L."/>
            <person name="Pitluck S."/>
            <person name="Peters L."/>
            <person name="Mikhailova N."/>
            <person name="Held B."/>
            <person name="Kyrpides N."/>
            <person name="Mavromatis K."/>
            <person name="Ivanova N."/>
            <person name="Markowitz V."/>
            <person name="Cheng J.-F."/>
            <person name="Hugenholtz P."/>
            <person name="Woyke T."/>
            <person name="Wu D."/>
            <person name="Gronow S."/>
            <person name="Wellnitz S."/>
            <person name="Brambilla E."/>
            <person name="Klenk H.-P."/>
            <person name="Eisen J.A."/>
        </authorList>
    </citation>
    <scope>NUCLEOTIDE SEQUENCE [LARGE SCALE GENOMIC DNA]</scope>
    <source>
        <strain evidence="2 3">DSM 22815</strain>
    </source>
</reference>
<keyword evidence="1" id="KW-1133">Transmembrane helix</keyword>
<dbReference type="STRING" id="885272.JonanDRAFT_1505"/>
<feature type="transmembrane region" description="Helical" evidence="1">
    <location>
        <begin position="26"/>
        <end position="43"/>
    </location>
</feature>
<evidence type="ECO:0000256" key="1">
    <source>
        <dbReference type="SAM" id="Phobius"/>
    </source>
</evidence>
<evidence type="ECO:0000313" key="2">
    <source>
        <dbReference type="EMBL" id="EHM13867.1"/>
    </source>
</evidence>
<dbReference type="eggNOG" id="COG4729">
    <property type="taxonomic scope" value="Bacteria"/>
</dbReference>
<keyword evidence="1" id="KW-0812">Transmembrane</keyword>
<keyword evidence="3" id="KW-1185">Reference proteome</keyword>
<protein>
    <recommendedName>
        <fullName evidence="4">DUF1850 domain-containing protein</fullName>
    </recommendedName>
</protein>
<proteinExistence type="predicted"/>
<dbReference type="InterPro" id="IPR015001">
    <property type="entry name" value="DUF1850"/>
</dbReference>
<evidence type="ECO:0000313" key="3">
    <source>
        <dbReference type="Proteomes" id="UP000003806"/>
    </source>
</evidence>
<dbReference type="OrthoDB" id="47726at2"/>
<organism evidence="2 3">
    <name type="scientific">Jonquetella anthropi DSM 22815</name>
    <dbReference type="NCBI Taxonomy" id="885272"/>
    <lineage>
        <taxon>Bacteria</taxon>
        <taxon>Thermotogati</taxon>
        <taxon>Synergistota</taxon>
        <taxon>Synergistia</taxon>
        <taxon>Synergistales</taxon>
        <taxon>Dethiosulfovibrionaceae</taxon>
        <taxon>Jonquetella</taxon>
    </lineage>
</organism>
<dbReference type="HOGENOM" id="CLU_1459488_0_0_0"/>